<name>E5E3Z5_9CAUD</name>
<dbReference type="OrthoDB" id="19482at10239"/>
<sequence length="200" mass="23582">MKFIPLLELQYFQELHDKRYHVDIYTKPLMGRLSHLVNHLNKYAASDLRRQSSYEDALACILSMANALNLNLADAISGTTHQIVMNLSEVPRQYHKSVLLNRYRIALTNMTKLVEGFDHVETLEYREDFKAAIVEALIILTQIREDIDELSLDIWTLEYVIKLFELKRKSIFYAMYHEQDLKDVKYQSFVTMLFISKETK</sequence>
<dbReference type="Proteomes" id="UP000008730">
    <property type="component" value="Segment"/>
</dbReference>
<dbReference type="KEGG" id="vg:9925905"/>
<reference evidence="1 2" key="1">
    <citation type="journal article" date="2010" name="Virol. J.">
        <title>Genomes of the T4-related bacteriophages as windows on microbial genome evolution.</title>
        <authorList>
            <person name="Petrov V.M."/>
            <person name="Ratnayaka S."/>
            <person name="Nolan J.M."/>
            <person name="Miller E.S."/>
            <person name="Karam J.D."/>
        </authorList>
    </citation>
    <scope>NUCLEOTIDE SEQUENCE [LARGE SCALE GENOMIC DNA]</scope>
</reference>
<evidence type="ECO:0000313" key="2">
    <source>
        <dbReference type="Proteomes" id="UP000008730"/>
    </source>
</evidence>
<keyword evidence="2" id="KW-1185">Reference proteome</keyword>
<proteinExistence type="predicted"/>
<protein>
    <submittedName>
        <fullName evidence="1">Uncharacterized protein</fullName>
    </submittedName>
</protein>
<evidence type="ECO:0000313" key="1">
    <source>
        <dbReference type="EMBL" id="ADG35979.1"/>
    </source>
</evidence>
<accession>E5E3Z5</accession>
<dbReference type="EMBL" id="GU911519">
    <property type="protein sequence ID" value="ADG35979.1"/>
    <property type="molecule type" value="Genomic_DNA"/>
</dbReference>
<organism evidence="1 2">
    <name type="scientific">Acinetobacter phage Acj61</name>
    <dbReference type="NCBI Taxonomy" id="760732"/>
    <lineage>
        <taxon>Viruses</taxon>
        <taxon>Duplodnaviria</taxon>
        <taxon>Heunggongvirae</taxon>
        <taxon>Uroviricota</taxon>
        <taxon>Caudoviricetes</taxon>
        <taxon>Pantevenvirales</taxon>
        <taxon>Straboviridae</taxon>
        <taxon>Twarogvirinae</taxon>
        <taxon>Lasallevirus</taxon>
        <taxon>Lasallevirus Acj61</taxon>
        <taxon>Acinetobacter virus Acj61</taxon>
    </lineage>
</organism>
<gene>
    <name evidence="1" type="ORF">Acj61p014</name>
</gene>
<dbReference type="GeneID" id="9925905"/>
<dbReference type="RefSeq" id="YP_004009631.1">
    <property type="nucleotide sequence ID" value="NC_014661.1"/>
</dbReference>